<dbReference type="PANTHER" id="PTHR31126:SF72">
    <property type="entry name" value="DUAL SPECIFICITY PROTEIN PHOSPHATASE TPBA"/>
    <property type="match status" value="1"/>
</dbReference>
<accession>A0A1S7PMJ2</accession>
<dbReference type="SUPFAM" id="SSF52799">
    <property type="entry name" value="(Phosphotyrosine protein) phosphatases II"/>
    <property type="match status" value="1"/>
</dbReference>
<evidence type="ECO:0000313" key="4">
    <source>
        <dbReference type="Proteomes" id="UP000191987"/>
    </source>
</evidence>
<gene>
    <name evidence="3" type="ORF">AGR7C_Cc160182</name>
</gene>
<reference evidence="3 4" key="1">
    <citation type="submission" date="2016-01" db="EMBL/GenBank/DDBJ databases">
        <authorList>
            <person name="Oliw E.H."/>
        </authorList>
    </citation>
    <scope>NUCLEOTIDE SEQUENCE [LARGE SCALE GENOMIC DNA]</scope>
    <source>
        <strain evidence="3 4">Zutra 3-1</strain>
    </source>
</reference>
<dbReference type="InterPro" id="IPR029021">
    <property type="entry name" value="Prot-tyrosine_phosphatase-like"/>
</dbReference>
<protein>
    <recommendedName>
        <fullName evidence="2">Tyrosine specific protein phosphatases domain-containing protein</fullName>
    </recommendedName>
</protein>
<evidence type="ECO:0000256" key="1">
    <source>
        <dbReference type="ARBA" id="ARBA00009580"/>
    </source>
</evidence>
<dbReference type="AlphaFoldDB" id="A0A1S7PMJ2"/>
<organism evidence="3 4">
    <name type="scientific">Agrobacterium deltaense Zutra 3/1</name>
    <dbReference type="NCBI Taxonomy" id="1183427"/>
    <lineage>
        <taxon>Bacteria</taxon>
        <taxon>Pseudomonadati</taxon>
        <taxon>Pseudomonadota</taxon>
        <taxon>Alphaproteobacteria</taxon>
        <taxon>Hyphomicrobiales</taxon>
        <taxon>Rhizobiaceae</taxon>
        <taxon>Rhizobium/Agrobacterium group</taxon>
        <taxon>Agrobacterium</taxon>
    </lineage>
</organism>
<comment type="similarity">
    <text evidence="1">Belongs to the protein-tyrosine phosphatase family.</text>
</comment>
<dbReference type="EMBL" id="FBWG01000008">
    <property type="protein sequence ID" value="CUX23619.1"/>
    <property type="molecule type" value="Genomic_DNA"/>
</dbReference>
<dbReference type="InterPro" id="IPR016130">
    <property type="entry name" value="Tyr_Pase_AS"/>
</dbReference>
<dbReference type="InterPro" id="IPR000387">
    <property type="entry name" value="Tyr_Pase_dom"/>
</dbReference>
<evidence type="ECO:0000313" key="3">
    <source>
        <dbReference type="EMBL" id="CUX23619.1"/>
    </source>
</evidence>
<dbReference type="PROSITE" id="PS00383">
    <property type="entry name" value="TYR_PHOSPHATASE_1"/>
    <property type="match status" value="1"/>
</dbReference>
<dbReference type="PROSITE" id="PS50056">
    <property type="entry name" value="TYR_PHOSPHATASE_2"/>
    <property type="match status" value="1"/>
</dbReference>
<dbReference type="Proteomes" id="UP000191987">
    <property type="component" value="Unassembled WGS sequence"/>
</dbReference>
<sequence>MTRFWKCSFWGMGIAVLAAGGYLYAIQLLGNFHEVVAGQLYRSNQPSNEQLVRYTRDHGIRTVINLRGANESKAWYRDEVETARELGLNHIDFGMSASQELDMNRVNELVAIMRDAPKPILIHCKAGADRTGLATALYLSRVAKLDEEQAESQLSFRFGHIGIPYLSETYAMDRTWENAEKMPVVDDFAIASNEY</sequence>
<dbReference type="GO" id="GO:0004721">
    <property type="term" value="F:phosphoprotein phosphatase activity"/>
    <property type="evidence" value="ECO:0007669"/>
    <property type="project" value="InterPro"/>
</dbReference>
<evidence type="ECO:0000259" key="2">
    <source>
        <dbReference type="PROSITE" id="PS50056"/>
    </source>
</evidence>
<dbReference type="Gene3D" id="3.90.190.10">
    <property type="entry name" value="Protein tyrosine phosphatase superfamily"/>
    <property type="match status" value="1"/>
</dbReference>
<proteinExistence type="inferred from homology"/>
<dbReference type="InterPro" id="IPR055214">
    <property type="entry name" value="PTP-NADK"/>
</dbReference>
<dbReference type="PANTHER" id="PTHR31126">
    <property type="entry name" value="TYROSINE-PROTEIN PHOSPHATASE"/>
    <property type="match status" value="1"/>
</dbReference>
<dbReference type="Pfam" id="PF22741">
    <property type="entry name" value="PTP-NADK"/>
    <property type="match status" value="1"/>
</dbReference>
<name>A0A1S7PMJ2_9HYPH</name>
<dbReference type="CDD" id="cd14529">
    <property type="entry name" value="TpbA-like"/>
    <property type="match status" value="1"/>
</dbReference>
<feature type="domain" description="Tyrosine specific protein phosphatases" evidence="2">
    <location>
        <begin position="100"/>
        <end position="150"/>
    </location>
</feature>